<evidence type="ECO:0000259" key="1">
    <source>
        <dbReference type="PROSITE" id="PS50056"/>
    </source>
</evidence>
<evidence type="ECO:0000313" key="3">
    <source>
        <dbReference type="Proteomes" id="UP000245368"/>
    </source>
</evidence>
<dbReference type="EMBL" id="CP029494">
    <property type="protein sequence ID" value="AWN22141.1"/>
    <property type="molecule type" value="Genomic_DNA"/>
</dbReference>
<feature type="domain" description="Tyrosine specific protein phosphatases" evidence="1">
    <location>
        <begin position="81"/>
        <end position="119"/>
    </location>
</feature>
<dbReference type="Proteomes" id="UP000245368">
    <property type="component" value="Chromosome"/>
</dbReference>
<dbReference type="RefSeq" id="WP_109824942.1">
    <property type="nucleotide sequence ID" value="NZ_CP029494.1"/>
</dbReference>
<dbReference type="PROSITE" id="PS50056">
    <property type="entry name" value="TYR_PHOSPHATASE_2"/>
    <property type="match status" value="1"/>
</dbReference>
<dbReference type="Gene3D" id="3.90.190.10">
    <property type="entry name" value="Protein tyrosine phosphatase superfamily"/>
    <property type="match status" value="1"/>
</dbReference>
<keyword evidence="3" id="KW-1185">Reference proteome</keyword>
<dbReference type="InterPro" id="IPR029021">
    <property type="entry name" value="Prot-tyrosine_phosphatase-like"/>
</dbReference>
<dbReference type="AlphaFoldDB" id="A0A2Z3JF81"/>
<organism evidence="2 3">
    <name type="scientific">Deinococcus irradiatisoli</name>
    <dbReference type="NCBI Taxonomy" id="2202254"/>
    <lineage>
        <taxon>Bacteria</taxon>
        <taxon>Thermotogati</taxon>
        <taxon>Deinococcota</taxon>
        <taxon>Deinococci</taxon>
        <taxon>Deinococcales</taxon>
        <taxon>Deinococcaceae</taxon>
        <taxon>Deinococcus</taxon>
    </lineage>
</organism>
<name>A0A2Z3JF81_9DEIO</name>
<protein>
    <recommendedName>
        <fullName evidence="1">Tyrosine specific protein phosphatases domain-containing protein</fullName>
    </recommendedName>
</protein>
<dbReference type="KEGG" id="dez:DKM44_01870"/>
<dbReference type="InterPro" id="IPR000387">
    <property type="entry name" value="Tyr_Pase_dom"/>
</dbReference>
<reference evidence="2 3" key="1">
    <citation type="submission" date="2018-05" db="EMBL/GenBank/DDBJ databases">
        <title>Complete Genome Sequence of Deinococcus sp. strain 17bor-2.</title>
        <authorList>
            <person name="Srinivasan S."/>
        </authorList>
    </citation>
    <scope>NUCLEOTIDE SEQUENCE [LARGE SCALE GENOMIC DNA]</scope>
    <source>
        <strain evidence="2 3">17bor-2</strain>
    </source>
</reference>
<dbReference type="PROSITE" id="PS00383">
    <property type="entry name" value="TYR_PHOSPHATASE_1"/>
    <property type="match status" value="1"/>
</dbReference>
<sequence>MNLTISGVHDLPDLSGVQAVISIRDPEEERPAEVDDLTVPVLDLIFHDTDGSDDLDTLPERWHLEQVEGFLARHLPERLHVHCYAGVSRSTAIATFALACFTPQLTEAQIVAAVRAQRPLATPNELLLRHIDAYAGRHFRRAWKQALRF</sequence>
<dbReference type="OrthoDB" id="437665at2"/>
<accession>A0A2Z3JF81</accession>
<evidence type="ECO:0000313" key="2">
    <source>
        <dbReference type="EMBL" id="AWN22141.1"/>
    </source>
</evidence>
<dbReference type="SUPFAM" id="SSF52799">
    <property type="entry name" value="(Phosphotyrosine protein) phosphatases II"/>
    <property type="match status" value="1"/>
</dbReference>
<proteinExistence type="predicted"/>
<dbReference type="InterPro" id="IPR016130">
    <property type="entry name" value="Tyr_Pase_AS"/>
</dbReference>
<gene>
    <name evidence="2" type="ORF">DKM44_01870</name>
</gene>